<gene>
    <name evidence="2" type="ORF">D9758_012756</name>
</gene>
<reference evidence="2 3" key="1">
    <citation type="journal article" date="2020" name="ISME J.">
        <title>Uncovering the hidden diversity of litter-decomposition mechanisms in mushroom-forming fungi.</title>
        <authorList>
            <person name="Floudas D."/>
            <person name="Bentzer J."/>
            <person name="Ahren D."/>
            <person name="Johansson T."/>
            <person name="Persson P."/>
            <person name="Tunlid A."/>
        </authorList>
    </citation>
    <scope>NUCLEOTIDE SEQUENCE [LARGE SCALE GENOMIC DNA]</scope>
    <source>
        <strain evidence="2 3">CBS 291.85</strain>
    </source>
</reference>
<name>A0A8H5FRG8_9AGAR</name>
<feature type="compositionally biased region" description="Pro residues" evidence="1">
    <location>
        <begin position="11"/>
        <end position="20"/>
    </location>
</feature>
<evidence type="ECO:0000313" key="3">
    <source>
        <dbReference type="Proteomes" id="UP000559256"/>
    </source>
</evidence>
<dbReference type="InterPro" id="IPR014752">
    <property type="entry name" value="Arrestin-like_C"/>
</dbReference>
<protein>
    <submittedName>
        <fullName evidence="2">Uncharacterized protein</fullName>
    </submittedName>
</protein>
<comment type="caution">
    <text evidence="2">The sequence shown here is derived from an EMBL/GenBank/DDBJ whole genome shotgun (WGS) entry which is preliminary data.</text>
</comment>
<dbReference type="EMBL" id="JAACJM010000102">
    <property type="protein sequence ID" value="KAF5346406.1"/>
    <property type="molecule type" value="Genomic_DNA"/>
</dbReference>
<evidence type="ECO:0000313" key="2">
    <source>
        <dbReference type="EMBL" id="KAF5346406.1"/>
    </source>
</evidence>
<dbReference type="Proteomes" id="UP000559256">
    <property type="component" value="Unassembled WGS sequence"/>
</dbReference>
<dbReference type="Gene3D" id="2.60.40.640">
    <property type="match status" value="1"/>
</dbReference>
<dbReference type="OrthoDB" id="3252135at2759"/>
<feature type="region of interest" description="Disordered" evidence="1">
    <location>
        <begin position="1"/>
        <end position="20"/>
    </location>
</feature>
<keyword evidence="3" id="KW-1185">Reference proteome</keyword>
<evidence type="ECO:0000256" key="1">
    <source>
        <dbReference type="SAM" id="MobiDB-lite"/>
    </source>
</evidence>
<feature type="compositionally biased region" description="Low complexity" evidence="1">
    <location>
        <begin position="1"/>
        <end position="10"/>
    </location>
</feature>
<organism evidence="2 3">
    <name type="scientific">Tetrapyrgos nigripes</name>
    <dbReference type="NCBI Taxonomy" id="182062"/>
    <lineage>
        <taxon>Eukaryota</taxon>
        <taxon>Fungi</taxon>
        <taxon>Dikarya</taxon>
        <taxon>Basidiomycota</taxon>
        <taxon>Agaricomycotina</taxon>
        <taxon>Agaricomycetes</taxon>
        <taxon>Agaricomycetidae</taxon>
        <taxon>Agaricales</taxon>
        <taxon>Marasmiineae</taxon>
        <taxon>Marasmiaceae</taxon>
        <taxon>Tetrapyrgos</taxon>
    </lineage>
</organism>
<sequence>MDPSSCCLPNYSPPSSPPSFSPHIIEGERSLLYTERTSHAATGTFTMNAGNISIALTEQDEDSPLPVYSQRGVVAGSVNFEDCTNVRAVILKFQGRLRLSVTGSNASSSTIKVLSEAFLLYSGDASPESSSCPRSIPFSVIFPSTFSDGTREISLPPSYEGTFTGIPGIYAKCEYNLKVVIKTTKSLPWNKEKKIIVPLNYCPRKRPPQPIIPRLDLFSSIKTVPEEWFQTTATLKGRADSQLLPLETHFLLPSVRSFGLSDTIPFHIQITGPLSSLRVLLSHLSTERLAGLELNRPKDPYIMIMSVIIMREIYVQVNRQVVWKHCVIGKGVLRAIPPQFDSDCSNLGSSSRDDGPISGLMPDVGQSIDWEGEIRCQEDVKVGSFDAGKVSLKEFLIFSVQPGLPMQSTAFLPLRNAVPISLATDTWGSGHGGGI</sequence>
<dbReference type="AlphaFoldDB" id="A0A8H5FRG8"/>
<accession>A0A8H5FRG8</accession>
<proteinExistence type="predicted"/>